<evidence type="ECO:0008006" key="4">
    <source>
        <dbReference type="Google" id="ProtNLM"/>
    </source>
</evidence>
<dbReference type="AlphaFoldDB" id="A0A923SMB8"/>
<dbReference type="EMBL" id="JACRWC010000105">
    <property type="protein sequence ID" value="MBC6000022.1"/>
    <property type="molecule type" value="Genomic_DNA"/>
</dbReference>
<keyword evidence="3" id="KW-1185">Reference proteome</keyword>
<reference evidence="2" key="1">
    <citation type="submission" date="2020-08" db="EMBL/GenBank/DDBJ databases">
        <authorList>
            <person name="Liu C."/>
            <person name="Sun Q."/>
        </authorList>
    </citation>
    <scope>NUCLEOTIDE SEQUENCE</scope>
    <source>
        <strain evidence="2">BX16</strain>
    </source>
</reference>
<evidence type="ECO:0000313" key="3">
    <source>
        <dbReference type="Proteomes" id="UP000644115"/>
    </source>
</evidence>
<organism evidence="2 3">
    <name type="scientific">Lentihominibacter faecis</name>
    <dbReference type="NCBI Taxonomy" id="2764712"/>
    <lineage>
        <taxon>Bacteria</taxon>
        <taxon>Bacillati</taxon>
        <taxon>Bacillota</taxon>
        <taxon>Clostridia</taxon>
        <taxon>Peptostreptococcales</taxon>
        <taxon>Anaerovoracaceae</taxon>
        <taxon>Lentihominibacter</taxon>
    </lineage>
</organism>
<gene>
    <name evidence="2" type="ORF">H8876_08420</name>
</gene>
<dbReference type="PROSITE" id="PS51257">
    <property type="entry name" value="PROKAR_LIPOPROTEIN"/>
    <property type="match status" value="1"/>
</dbReference>
<proteinExistence type="predicted"/>
<dbReference type="RefSeq" id="WP_249287376.1">
    <property type="nucleotide sequence ID" value="NZ_JACRWC010000105.1"/>
</dbReference>
<evidence type="ECO:0000256" key="1">
    <source>
        <dbReference type="SAM" id="SignalP"/>
    </source>
</evidence>
<evidence type="ECO:0000313" key="2">
    <source>
        <dbReference type="EMBL" id="MBC6000022.1"/>
    </source>
</evidence>
<name>A0A923SMB8_9FIRM</name>
<feature type="chain" id="PRO_5038875469" description="PsbP C-terminal domain-containing protein" evidence="1">
    <location>
        <begin position="25"/>
        <end position="184"/>
    </location>
</feature>
<sequence>MKKFRVFMLAALSILLLSSIVACGTTKVSGEEKTYSNAAKTFSVQLPAEDKGSWKVNKDATDDVLDLSDEKDTINIQVQCLPKNEAQYIATDLDSYEQYAMINTLEDLLSSMKLKDTKIDTPDFITKTDAQSITLEDGDNTVKGIVVFMESDSSYYTYLIMAVDKTYDANEDVLLSSIMSLKEL</sequence>
<keyword evidence="1" id="KW-0732">Signal</keyword>
<comment type="caution">
    <text evidence="2">The sequence shown here is derived from an EMBL/GenBank/DDBJ whole genome shotgun (WGS) entry which is preliminary data.</text>
</comment>
<accession>A0A923SMB8</accession>
<protein>
    <recommendedName>
        <fullName evidence="4">PsbP C-terminal domain-containing protein</fullName>
    </recommendedName>
</protein>
<dbReference type="Proteomes" id="UP000644115">
    <property type="component" value="Unassembled WGS sequence"/>
</dbReference>
<feature type="signal peptide" evidence="1">
    <location>
        <begin position="1"/>
        <end position="24"/>
    </location>
</feature>